<protein>
    <recommendedName>
        <fullName evidence="3">Endonuclease/exonuclease/phosphatase domain-containing protein</fullName>
    </recommendedName>
</protein>
<dbReference type="InterPro" id="IPR004244">
    <property type="entry name" value="Transposase_22"/>
</dbReference>
<dbReference type="Gene3D" id="3.30.70.1820">
    <property type="entry name" value="L1 transposable element, RRM domain"/>
    <property type="match status" value="1"/>
</dbReference>
<sequence>MASRRQQQTINPPDGASDFFKSRPTKTAKHSSPPEDIESESPCTKKDINELKALLLGFKEEIHNEIRNSLTDVKSDIATLDNRVQVLEQAQDSVYESTSNMETLIQDLQTQLRDLQDAHEDLENRTRRNNLRFRDIPEPVHLDTFLPKFFKALLPGVDDKYLLLDRAHRALRARPHPNMPPRDVIVRFHYFQTKEAILTASRTAQLELDGVFPKIYADLASSTLQKRKDLKPLTEVLRQKGIPYRWGFPFKLTYQRNGLTYTVKHPNEIEEALPYLQDPPMESSETEQQDPKAQAYHHCDVLLPQRSPRMAARVPPDPRSFDLKVGSHNVNGLNVPQKRTVAFSDYFKLKLDVLLLQETHFSKTSSPKYLSKYYPQIYLANSTTKTKGVAILIAKQVKFQLMQKYVDPDGRFIILKGHLQNHLTTLASVYAPNNSKQKFFRIFFKKLSEISEGRVIVGGDFNTTMNNNLDRSRDILGKLTTSSGDRDTGHLFNHLKEEALVDIWREKHPIDRDYTYYSSVHATYSRIDFIFTKPPLLHYIHTVKIHDITWSDHGMVEALFKSWDKIRGGGSWRLNDSLLLDGDICMEITNSIKEFFHNNTPADTSLAIRWDAHKAERIQQLSQKLHDVATAHKKLPTPEKYREIQELRASLIQVLSESAAYTLRRTKYHFYEYANKPHTMLARKLRALHTTQTIHAIRTHKGTVTRDTTQILNMFSNFYSELYSADKAPQAHLARDSDFLSRWNPPQLTKEDQDMLAAPIAKEEVENVIKLSKPNKAPFPDGYTAKYYKKFVTLLGPHLKDLFQSLLDGSPLTNICNLRPSQ</sequence>
<dbReference type="CDD" id="cd09076">
    <property type="entry name" value="L1-EN"/>
    <property type="match status" value="1"/>
</dbReference>
<evidence type="ECO:0000313" key="4">
    <source>
        <dbReference type="EMBL" id="OCT86463.1"/>
    </source>
</evidence>
<feature type="domain" description="Endonuclease/exonuclease/phosphatase" evidence="3">
    <location>
        <begin position="327"/>
        <end position="553"/>
    </location>
</feature>
<feature type="region of interest" description="Disordered" evidence="2">
    <location>
        <begin position="1"/>
        <end position="42"/>
    </location>
</feature>
<evidence type="ECO:0000313" key="5">
    <source>
        <dbReference type="Proteomes" id="UP000694892"/>
    </source>
</evidence>
<reference evidence="5" key="1">
    <citation type="journal article" date="2016" name="Nature">
        <title>Genome evolution in the allotetraploid frog Xenopus laevis.</title>
        <authorList>
            <person name="Session A.M."/>
            <person name="Uno Y."/>
            <person name="Kwon T."/>
            <person name="Chapman J.A."/>
            <person name="Toyoda A."/>
            <person name="Takahashi S."/>
            <person name="Fukui A."/>
            <person name="Hikosaka A."/>
            <person name="Suzuki A."/>
            <person name="Kondo M."/>
            <person name="van Heeringen S.J."/>
            <person name="Quigley I."/>
            <person name="Heinz S."/>
            <person name="Ogino H."/>
            <person name="Ochi H."/>
            <person name="Hellsten U."/>
            <person name="Lyons J.B."/>
            <person name="Simakov O."/>
            <person name="Putnam N."/>
            <person name="Stites J."/>
            <person name="Kuroki Y."/>
            <person name="Tanaka T."/>
            <person name="Michiue T."/>
            <person name="Watanabe M."/>
            <person name="Bogdanovic O."/>
            <person name="Lister R."/>
            <person name="Georgiou G."/>
            <person name="Paranjpe S.S."/>
            <person name="van Kruijsbergen I."/>
            <person name="Shu S."/>
            <person name="Carlson J."/>
            <person name="Kinoshita T."/>
            <person name="Ohta Y."/>
            <person name="Mawaribuchi S."/>
            <person name="Jenkins J."/>
            <person name="Grimwood J."/>
            <person name="Schmutz J."/>
            <person name="Mitros T."/>
            <person name="Mozaffari S.V."/>
            <person name="Suzuki Y."/>
            <person name="Haramoto Y."/>
            <person name="Yamamoto T.S."/>
            <person name="Takagi C."/>
            <person name="Heald R."/>
            <person name="Miller K."/>
            <person name="Haudenschild C."/>
            <person name="Kitzman J."/>
            <person name="Nakayama T."/>
            <person name="Izutsu Y."/>
            <person name="Robert J."/>
            <person name="Fortriede J."/>
            <person name="Burns K."/>
            <person name="Lotay V."/>
            <person name="Karimi K."/>
            <person name="Yasuoka Y."/>
            <person name="Dichmann D.S."/>
            <person name="Flajnik M.F."/>
            <person name="Houston D.W."/>
            <person name="Shendure J."/>
            <person name="DuPasquier L."/>
            <person name="Vize P.D."/>
            <person name="Zorn A.M."/>
            <person name="Ito M."/>
            <person name="Marcotte E.M."/>
            <person name="Wallingford J.B."/>
            <person name="Ito Y."/>
            <person name="Asashima M."/>
            <person name="Ueno N."/>
            <person name="Matsuda Y."/>
            <person name="Veenstra G.J."/>
            <person name="Fujiyama A."/>
            <person name="Harland R.M."/>
            <person name="Taira M."/>
            <person name="Rokhsar D.S."/>
        </authorList>
    </citation>
    <scope>NUCLEOTIDE SEQUENCE [LARGE SCALE GENOMIC DNA]</scope>
    <source>
        <strain evidence="5">J</strain>
    </source>
</reference>
<dbReference type="Pfam" id="PF03372">
    <property type="entry name" value="Exo_endo_phos"/>
    <property type="match status" value="1"/>
</dbReference>
<evidence type="ECO:0000256" key="2">
    <source>
        <dbReference type="SAM" id="MobiDB-lite"/>
    </source>
</evidence>
<dbReference type="GO" id="GO:0003824">
    <property type="term" value="F:catalytic activity"/>
    <property type="evidence" value="ECO:0007669"/>
    <property type="project" value="InterPro"/>
</dbReference>
<dbReference type="Gene3D" id="3.60.10.10">
    <property type="entry name" value="Endonuclease/exonuclease/phosphatase"/>
    <property type="match status" value="1"/>
</dbReference>
<dbReference type="AlphaFoldDB" id="A0A974HQR4"/>
<evidence type="ECO:0000259" key="3">
    <source>
        <dbReference type="Pfam" id="PF03372"/>
    </source>
</evidence>
<dbReference type="InterPro" id="IPR036691">
    <property type="entry name" value="Endo/exonu/phosph_ase_sf"/>
</dbReference>
<keyword evidence="1" id="KW-0175">Coiled coil</keyword>
<feature type="compositionally biased region" description="Polar residues" evidence="2">
    <location>
        <begin position="1"/>
        <end position="11"/>
    </location>
</feature>
<dbReference type="Proteomes" id="UP000694892">
    <property type="component" value="Chromosome 3S"/>
</dbReference>
<name>A0A974HQR4_XENLA</name>
<dbReference type="EMBL" id="CM004471">
    <property type="protein sequence ID" value="OCT86463.1"/>
    <property type="molecule type" value="Genomic_DNA"/>
</dbReference>
<accession>A0A974HQR4</accession>
<dbReference type="PANTHER" id="PTHR11505">
    <property type="entry name" value="L1 TRANSPOSABLE ELEMENT-RELATED"/>
    <property type="match status" value="1"/>
</dbReference>
<dbReference type="InterPro" id="IPR005135">
    <property type="entry name" value="Endo/exonuclease/phosphatase"/>
</dbReference>
<feature type="coiled-coil region" evidence="1">
    <location>
        <begin position="70"/>
        <end position="132"/>
    </location>
</feature>
<gene>
    <name evidence="4" type="ORF">XELAEV_18020146mg</name>
</gene>
<evidence type="ECO:0000256" key="1">
    <source>
        <dbReference type="SAM" id="Coils"/>
    </source>
</evidence>
<proteinExistence type="predicted"/>
<dbReference type="SUPFAM" id="SSF56219">
    <property type="entry name" value="DNase I-like"/>
    <property type="match status" value="1"/>
</dbReference>
<organism evidence="4 5">
    <name type="scientific">Xenopus laevis</name>
    <name type="common">African clawed frog</name>
    <dbReference type="NCBI Taxonomy" id="8355"/>
    <lineage>
        <taxon>Eukaryota</taxon>
        <taxon>Metazoa</taxon>
        <taxon>Chordata</taxon>
        <taxon>Craniata</taxon>
        <taxon>Vertebrata</taxon>
        <taxon>Euteleostomi</taxon>
        <taxon>Amphibia</taxon>
        <taxon>Batrachia</taxon>
        <taxon>Anura</taxon>
        <taxon>Pipoidea</taxon>
        <taxon>Pipidae</taxon>
        <taxon>Xenopodinae</taxon>
        <taxon>Xenopus</taxon>
        <taxon>Xenopus</taxon>
    </lineage>
</organism>